<dbReference type="PANTHER" id="PTHR47901">
    <property type="entry name" value="CASPASE RECRUITMENT DOMAIN-CONTAINING PROTEIN 18"/>
    <property type="match status" value="1"/>
</dbReference>
<dbReference type="InterPro" id="IPR002138">
    <property type="entry name" value="Pept_C14_p10"/>
</dbReference>
<dbReference type="PROSITE" id="PS50208">
    <property type="entry name" value="CASPASE_P20"/>
    <property type="match status" value="1"/>
</dbReference>
<evidence type="ECO:0000256" key="5">
    <source>
        <dbReference type="RuleBase" id="RU003971"/>
    </source>
</evidence>
<dbReference type="EMBL" id="JAKMXF010000266">
    <property type="protein sequence ID" value="KAI6653571.1"/>
    <property type="molecule type" value="Genomic_DNA"/>
</dbReference>
<evidence type="ECO:0000313" key="8">
    <source>
        <dbReference type="EMBL" id="KAI6653571.1"/>
    </source>
</evidence>
<evidence type="ECO:0000256" key="4">
    <source>
        <dbReference type="ARBA" id="ARBA00022801"/>
    </source>
</evidence>
<dbReference type="Gene3D" id="3.40.50.1460">
    <property type="match status" value="1"/>
</dbReference>
<gene>
    <name evidence="8" type="ORF">LOD99_3466</name>
</gene>
<dbReference type="SUPFAM" id="SSF52129">
    <property type="entry name" value="Caspase-like"/>
    <property type="match status" value="1"/>
</dbReference>
<organism evidence="8 9">
    <name type="scientific">Oopsacas minuta</name>
    <dbReference type="NCBI Taxonomy" id="111878"/>
    <lineage>
        <taxon>Eukaryota</taxon>
        <taxon>Metazoa</taxon>
        <taxon>Porifera</taxon>
        <taxon>Hexactinellida</taxon>
        <taxon>Hexasterophora</taxon>
        <taxon>Lyssacinosida</taxon>
        <taxon>Leucopsacidae</taxon>
        <taxon>Oopsacas</taxon>
    </lineage>
</organism>
<keyword evidence="4" id="KW-0378">Hydrolase</keyword>
<evidence type="ECO:0000259" key="7">
    <source>
        <dbReference type="PROSITE" id="PS50208"/>
    </source>
</evidence>
<dbReference type="GO" id="GO:0004197">
    <property type="term" value="F:cysteine-type endopeptidase activity"/>
    <property type="evidence" value="ECO:0007669"/>
    <property type="project" value="InterPro"/>
</dbReference>
<dbReference type="GO" id="GO:0006508">
    <property type="term" value="P:proteolysis"/>
    <property type="evidence" value="ECO:0007669"/>
    <property type="project" value="UniProtKB-KW"/>
</dbReference>
<keyword evidence="9" id="KW-1185">Reference proteome</keyword>
<dbReference type="Pfam" id="PF00656">
    <property type="entry name" value="Peptidase_C14"/>
    <property type="match status" value="1"/>
</dbReference>
<dbReference type="InterPro" id="IPR001309">
    <property type="entry name" value="Pept_C14_p20"/>
</dbReference>
<dbReference type="AlphaFoldDB" id="A0AAV7JXB4"/>
<dbReference type="InterPro" id="IPR029030">
    <property type="entry name" value="Caspase-like_dom_sf"/>
</dbReference>
<evidence type="ECO:0000256" key="3">
    <source>
        <dbReference type="ARBA" id="ARBA00022703"/>
    </source>
</evidence>
<dbReference type="InterPro" id="IPR011600">
    <property type="entry name" value="Pept_C14_caspase"/>
</dbReference>
<keyword evidence="3" id="KW-0053">Apoptosis</keyword>
<proteinExistence type="inferred from homology"/>
<evidence type="ECO:0000256" key="2">
    <source>
        <dbReference type="ARBA" id="ARBA00022670"/>
    </source>
</evidence>
<dbReference type="SMART" id="SM00115">
    <property type="entry name" value="CASc"/>
    <property type="match status" value="1"/>
</dbReference>
<dbReference type="InterPro" id="IPR002398">
    <property type="entry name" value="Pept_C14"/>
</dbReference>
<dbReference type="PROSITE" id="PS50207">
    <property type="entry name" value="CASPASE_P10"/>
    <property type="match status" value="1"/>
</dbReference>
<reference evidence="8 9" key="1">
    <citation type="journal article" date="2023" name="BMC Biol.">
        <title>The compact genome of the sponge Oopsacas minuta (Hexactinellida) is lacking key metazoan core genes.</title>
        <authorList>
            <person name="Santini S."/>
            <person name="Schenkelaars Q."/>
            <person name="Jourda C."/>
            <person name="Duchesne M."/>
            <person name="Belahbib H."/>
            <person name="Rocher C."/>
            <person name="Selva M."/>
            <person name="Riesgo A."/>
            <person name="Vervoort M."/>
            <person name="Leys S.P."/>
            <person name="Kodjabachian L."/>
            <person name="Le Bivic A."/>
            <person name="Borchiellini C."/>
            <person name="Claverie J.M."/>
            <person name="Renard E."/>
        </authorList>
    </citation>
    <scope>NUCLEOTIDE SEQUENCE [LARGE SCALE GENOMIC DNA]</scope>
    <source>
        <strain evidence="8">SPO-2</strain>
    </source>
</reference>
<evidence type="ECO:0000256" key="1">
    <source>
        <dbReference type="ARBA" id="ARBA00010134"/>
    </source>
</evidence>
<dbReference type="Proteomes" id="UP001165289">
    <property type="component" value="Unassembled WGS sequence"/>
</dbReference>
<evidence type="ECO:0000259" key="6">
    <source>
        <dbReference type="PROSITE" id="PS50207"/>
    </source>
</evidence>
<feature type="domain" description="Caspase family p10" evidence="6">
    <location>
        <begin position="196"/>
        <end position="283"/>
    </location>
</feature>
<dbReference type="GO" id="GO:0006915">
    <property type="term" value="P:apoptotic process"/>
    <property type="evidence" value="ECO:0007669"/>
    <property type="project" value="UniProtKB-KW"/>
</dbReference>
<comment type="caution">
    <text evidence="8">The sequence shown here is derived from an EMBL/GenBank/DDBJ whole genome shotgun (WGS) entry which is preliminary data.</text>
</comment>
<name>A0AAV7JXB4_9METZ</name>
<dbReference type="PANTHER" id="PTHR47901:SF8">
    <property type="entry name" value="CASPASE-3"/>
    <property type="match status" value="1"/>
</dbReference>
<keyword evidence="2" id="KW-0645">Protease</keyword>
<feature type="domain" description="Caspase family p20" evidence="7">
    <location>
        <begin position="22"/>
        <end position="158"/>
    </location>
</feature>
<accession>A0AAV7JXB4</accession>
<dbReference type="InterPro" id="IPR015917">
    <property type="entry name" value="Pept_C14A"/>
</dbReference>
<comment type="similarity">
    <text evidence="1 5">Belongs to the peptidase C14A family.</text>
</comment>
<sequence>MTNAVFDTIRYPMQLNSEGYCGNAIIFVMYEFTETKRREGALLECRNLEEFTRKLFLKPCVFMNATEGEIQMALNFIANPPEIRPSFIPENIWQARILPNHKAILVAIVSHGNTNSFLTADEKLFPDNKIDLYLNETYCPLMRGKPKIIFFNKCRTEAEDVYETISTQPNTTSPVFDSNGMREHENNFNDSSTFNDFIHIYSCSMGTSSLRSKITGSLILSALPDEYELYGRDKEFRKFLQIFRTRMIIKVNKKVQNEPKFANVTQCITTEHDSLLGDIYFPQAGPMTGSDCESLEEMEVEHPVDLICPKELWEISDPSDYAMDSEIMPKSNRLQFFRRIKMYVRRIFKLLGPKTRE</sequence>
<evidence type="ECO:0000313" key="9">
    <source>
        <dbReference type="Proteomes" id="UP001165289"/>
    </source>
</evidence>
<protein>
    <submittedName>
        <fullName evidence="8">Caspase-2 isoform X1</fullName>
    </submittedName>
</protein>